<accession>A0ACC6V0T6</accession>
<dbReference type="EMBL" id="JZWT02000008">
    <property type="protein sequence ID" value="MFB6490381.1"/>
    <property type="molecule type" value="Genomic_DNA"/>
</dbReference>
<evidence type="ECO:0000313" key="2">
    <source>
        <dbReference type="Proteomes" id="UP000033636"/>
    </source>
</evidence>
<gene>
    <name evidence="1" type="ORF">TU35_003885</name>
</gene>
<name>A0ACC6V0T6_9CREN</name>
<evidence type="ECO:0000313" key="1">
    <source>
        <dbReference type="EMBL" id="MFB6490381.1"/>
    </source>
</evidence>
<proteinExistence type="predicted"/>
<sequence length="66" mass="6879">MEALGAVALSSAIYAVLVLLTYLIFLKKSGCNLRKLALCVKAREIAVIAALVAAQSAIMALIALFA</sequence>
<protein>
    <submittedName>
        <fullName evidence="1">Uncharacterized protein</fullName>
    </submittedName>
</protein>
<organism evidence="1 2">
    <name type="scientific">Thermoproteus sp. AZ2</name>
    <dbReference type="NCBI Taxonomy" id="1609232"/>
    <lineage>
        <taxon>Archaea</taxon>
        <taxon>Thermoproteota</taxon>
        <taxon>Thermoprotei</taxon>
        <taxon>Thermoproteales</taxon>
        <taxon>Thermoproteaceae</taxon>
        <taxon>Thermoproteus</taxon>
    </lineage>
</organism>
<comment type="caution">
    <text evidence="1">The sequence shown here is derived from an EMBL/GenBank/DDBJ whole genome shotgun (WGS) entry which is preliminary data.</text>
</comment>
<dbReference type="Proteomes" id="UP000033636">
    <property type="component" value="Unassembled WGS sequence"/>
</dbReference>
<reference evidence="1" key="1">
    <citation type="submission" date="2024-07" db="EMBL/GenBank/DDBJ databases">
        <title>Metagenome and Metagenome-Assembled Genomes of Archaea from a hot spring from the geothermal field of Los Azufres, Mexico.</title>
        <authorList>
            <person name="Marin-Paredes R."/>
            <person name="Martinez-Romero E."/>
            <person name="Servin-Garciduenas L.E."/>
        </authorList>
    </citation>
    <scope>NUCLEOTIDE SEQUENCE</scope>
</reference>